<sequence length="337" mass="37978">MNRRSKAPPSFAALVQAWFAEYLTHQRALSSHTIAAYRDSFVLFLEFAEVHLGKSPAKMTLADMTPELIMAFLEHLERQRHNCIRSRNARLAALRSFLKFAAHRDVASLHVIERALSVPVKRFERPMFSYLSREEMLAVIGNPDASWLSQRDHALFLLMYNTGARVSEIIGVKVGDVVLDEGSACAHLCGKGRKQRSVPLWRSTAKVIRAWLKVNPELQPTSPLFTNRNGHAMTRANVALRLTLAAGNATETCPSIAERHISPHTIRHATAMHLLQAGVDISVIALWLGHESPVTTHHYIEADLNMKERALARLHEPQTRIQRYRAPESLINFLKAL</sequence>
<organism evidence="1 2">
    <name type="scientific">Caballeronia novacaledonica</name>
    <dbReference type="NCBI Taxonomy" id="1544861"/>
    <lineage>
        <taxon>Bacteria</taxon>
        <taxon>Pseudomonadati</taxon>
        <taxon>Pseudomonadota</taxon>
        <taxon>Betaproteobacteria</taxon>
        <taxon>Burkholderiales</taxon>
        <taxon>Burkholderiaceae</taxon>
        <taxon>Caballeronia</taxon>
    </lineage>
</organism>
<evidence type="ECO:0000313" key="1">
    <source>
        <dbReference type="EMBL" id="GJH17631.1"/>
    </source>
</evidence>
<reference evidence="1" key="1">
    <citation type="submission" date="2021-09" db="EMBL/GenBank/DDBJ databases">
        <title>Isolation and characterization of 3-chlorobenzoate degrading bacteria from soils in Shizuoka.</title>
        <authorList>
            <person name="Ifat A."/>
            <person name="Ogawa N."/>
            <person name="Kimbara K."/>
            <person name="Moriuchi R."/>
            <person name="Dohra H."/>
            <person name="Shintani M."/>
        </authorList>
    </citation>
    <scope>NUCLEOTIDE SEQUENCE</scope>
    <source>
        <strain evidence="1">19CS2-2</strain>
    </source>
</reference>
<name>A0ACB5QR19_9BURK</name>
<dbReference type="Proteomes" id="UP001055013">
    <property type="component" value="Unassembled WGS sequence"/>
</dbReference>
<proteinExistence type="predicted"/>
<dbReference type="EMBL" id="BPUR01000006">
    <property type="protein sequence ID" value="GJH17631.1"/>
    <property type="molecule type" value="Genomic_DNA"/>
</dbReference>
<protein>
    <submittedName>
        <fullName evidence="1">Site-specific integrase</fullName>
    </submittedName>
</protein>
<accession>A0ACB5QR19</accession>
<gene>
    <name evidence="1" type="ORF">CBA19CS22_13835</name>
</gene>
<comment type="caution">
    <text evidence="1">The sequence shown here is derived from an EMBL/GenBank/DDBJ whole genome shotgun (WGS) entry which is preliminary data.</text>
</comment>
<evidence type="ECO:0000313" key="2">
    <source>
        <dbReference type="Proteomes" id="UP001055013"/>
    </source>
</evidence>
<keyword evidence="2" id="KW-1185">Reference proteome</keyword>